<feature type="compositionally biased region" description="Low complexity" evidence="1">
    <location>
        <begin position="147"/>
        <end position="161"/>
    </location>
</feature>
<feature type="region of interest" description="Disordered" evidence="1">
    <location>
        <begin position="75"/>
        <end position="162"/>
    </location>
</feature>
<comment type="caution">
    <text evidence="2">The sequence shown here is derived from an EMBL/GenBank/DDBJ whole genome shotgun (WGS) entry which is preliminary data.</text>
</comment>
<feature type="compositionally biased region" description="Basic and acidic residues" evidence="1">
    <location>
        <begin position="188"/>
        <end position="197"/>
    </location>
</feature>
<sequence>MAGFIQGMIQNKIQDVAQGVAMYAVTTGGRVVGDVVISAGDLIESSGRSVGDGIEGYIDRYGNWIRSYGNGVTTATAASDPPNGSRPVFQTKPFPTKDFPTKALQALPASNKANVKALPAPGPKKGADKRTRPQQKRSNSDTKAIESSPPKKGLPSSGVKKAIPAPRTATNAAQGLSKGQLAKLRGIKLNEEKEKKNNAGPVAALPAPANGGATSKPTATRTPRKAVGGDAAGKANVKPASNAAKSVAGDTKAAVKGAGGEANKENAQPTTSKPMYIANNNSNNNKSPVPFSTRTPDGKVKISSASRPKKATANLTNGIAAGAKQGAGAVCGAAKAGTGAVNKGAGAAKGGYDFLAERGGPPKSENGGVDFMKMYTPPSKKGAGSVAGSVKGANGGGKASSNKGGEKRAESLKFDFF</sequence>
<dbReference type="EMBL" id="JBBPHU010000001">
    <property type="protein sequence ID" value="KAK7523495.1"/>
    <property type="molecule type" value="Genomic_DNA"/>
</dbReference>
<dbReference type="Proteomes" id="UP001363622">
    <property type="component" value="Unassembled WGS sequence"/>
</dbReference>
<feature type="region of interest" description="Disordered" evidence="1">
    <location>
        <begin position="186"/>
        <end position="311"/>
    </location>
</feature>
<evidence type="ECO:0000313" key="3">
    <source>
        <dbReference type="Proteomes" id="UP001363622"/>
    </source>
</evidence>
<name>A0ABR1KX91_9PEZI</name>
<feature type="compositionally biased region" description="Low complexity" evidence="1">
    <location>
        <begin position="379"/>
        <end position="392"/>
    </location>
</feature>
<organism evidence="2 3">
    <name type="scientific">Phyllosticta citriasiana</name>
    <dbReference type="NCBI Taxonomy" id="595635"/>
    <lineage>
        <taxon>Eukaryota</taxon>
        <taxon>Fungi</taxon>
        <taxon>Dikarya</taxon>
        <taxon>Ascomycota</taxon>
        <taxon>Pezizomycotina</taxon>
        <taxon>Dothideomycetes</taxon>
        <taxon>Dothideomycetes incertae sedis</taxon>
        <taxon>Botryosphaeriales</taxon>
        <taxon>Phyllostictaceae</taxon>
        <taxon>Phyllosticta</taxon>
    </lineage>
</organism>
<feature type="compositionally biased region" description="Basic and acidic residues" evidence="1">
    <location>
        <begin position="404"/>
        <end position="417"/>
    </location>
</feature>
<feature type="compositionally biased region" description="Polar residues" evidence="1">
    <location>
        <begin position="212"/>
        <end position="221"/>
    </location>
</feature>
<accession>A0ABR1KX91</accession>
<feature type="region of interest" description="Disordered" evidence="1">
    <location>
        <begin position="358"/>
        <end position="417"/>
    </location>
</feature>
<feature type="compositionally biased region" description="Polar residues" evidence="1">
    <location>
        <begin position="286"/>
        <end position="295"/>
    </location>
</feature>
<gene>
    <name evidence="2" type="ORF">IWZ03DRAFT_5133</name>
</gene>
<keyword evidence="3" id="KW-1185">Reference proteome</keyword>
<protein>
    <submittedName>
        <fullName evidence="2">Uncharacterized protein</fullName>
    </submittedName>
</protein>
<evidence type="ECO:0000256" key="1">
    <source>
        <dbReference type="SAM" id="MobiDB-lite"/>
    </source>
</evidence>
<proteinExistence type="predicted"/>
<reference evidence="2 3" key="1">
    <citation type="submission" date="2024-04" db="EMBL/GenBank/DDBJ databases">
        <title>Phyllosticta paracitricarpa is synonymous to the EU quarantine fungus P. citricarpa based on phylogenomic analyses.</title>
        <authorList>
            <consortium name="Lawrence Berkeley National Laboratory"/>
            <person name="Van Ingen-Buijs V.A."/>
            <person name="Van Westerhoven A.C."/>
            <person name="Haridas S."/>
            <person name="Skiadas P."/>
            <person name="Martin F."/>
            <person name="Groenewald J.Z."/>
            <person name="Crous P.W."/>
            <person name="Seidl M.F."/>
        </authorList>
    </citation>
    <scope>NUCLEOTIDE SEQUENCE [LARGE SCALE GENOMIC DNA]</scope>
    <source>
        <strain evidence="2 3">CBS 123371</strain>
    </source>
</reference>
<evidence type="ECO:0000313" key="2">
    <source>
        <dbReference type="EMBL" id="KAK7523495.1"/>
    </source>
</evidence>